<feature type="transmembrane region" description="Helical" evidence="1">
    <location>
        <begin position="28"/>
        <end position="47"/>
    </location>
</feature>
<dbReference type="AlphaFoldDB" id="A0A849B9J1"/>
<dbReference type="InterPro" id="IPR018688">
    <property type="entry name" value="PpoB2-like"/>
</dbReference>
<organism evidence="2 3">
    <name type="scientific">Cupriavidus gilardii</name>
    <dbReference type="NCBI Taxonomy" id="82541"/>
    <lineage>
        <taxon>Bacteria</taxon>
        <taxon>Pseudomonadati</taxon>
        <taxon>Pseudomonadota</taxon>
        <taxon>Betaproteobacteria</taxon>
        <taxon>Burkholderiales</taxon>
        <taxon>Burkholderiaceae</taxon>
        <taxon>Cupriavidus</taxon>
    </lineage>
</organism>
<proteinExistence type="predicted"/>
<dbReference type="Proteomes" id="UP000542973">
    <property type="component" value="Unassembled WGS sequence"/>
</dbReference>
<keyword evidence="1" id="KW-0812">Transmembrane</keyword>
<dbReference type="Pfam" id="PF09948">
    <property type="entry name" value="PpoB2"/>
    <property type="match status" value="1"/>
</dbReference>
<name>A0A849B9J1_9BURK</name>
<reference evidence="2 3" key="1">
    <citation type="submission" date="2020-05" db="EMBL/GenBank/DDBJ databases">
        <title>MicrobeNet Type strains.</title>
        <authorList>
            <person name="Nicholson A.C."/>
        </authorList>
    </citation>
    <scope>NUCLEOTIDE SEQUENCE [LARGE SCALE GENOMIC DNA]</scope>
    <source>
        <strain evidence="2 3">ATCC 700815</strain>
    </source>
</reference>
<feature type="transmembrane region" description="Helical" evidence="1">
    <location>
        <begin position="80"/>
        <end position="108"/>
    </location>
</feature>
<keyword evidence="1" id="KW-1133">Transmembrane helix</keyword>
<protein>
    <submittedName>
        <fullName evidence="2">DUF2182 domain-containing protein</fullName>
    </submittedName>
</protein>
<gene>
    <name evidence="2" type="ORF">HLB16_08190</name>
</gene>
<comment type="caution">
    <text evidence="2">The sequence shown here is derived from an EMBL/GenBank/DDBJ whole genome shotgun (WGS) entry which is preliminary data.</text>
</comment>
<evidence type="ECO:0000256" key="1">
    <source>
        <dbReference type="SAM" id="Phobius"/>
    </source>
</evidence>
<feature type="transmembrane region" description="Helical" evidence="1">
    <location>
        <begin position="120"/>
        <end position="153"/>
    </location>
</feature>
<dbReference type="EMBL" id="JABEMD010000010">
    <property type="protein sequence ID" value="NNH10858.1"/>
    <property type="molecule type" value="Genomic_DNA"/>
</dbReference>
<keyword evidence="1" id="KW-0472">Membrane</keyword>
<evidence type="ECO:0000313" key="2">
    <source>
        <dbReference type="EMBL" id="NNH10858.1"/>
    </source>
</evidence>
<evidence type="ECO:0000313" key="3">
    <source>
        <dbReference type="Proteomes" id="UP000542973"/>
    </source>
</evidence>
<accession>A0A849B9J1</accession>
<dbReference type="RefSeq" id="WP_053823970.1">
    <property type="nucleotide sequence ID" value="NZ_BAAAEB010000023.1"/>
</dbReference>
<sequence length="280" mass="28369">MTSTASAEPAHCCAGGELAGRDGSRRTFFGACAVLFGLGAAATVSLHDALHGAMSSMAATPMPGGWTLSMAWAPMCGQTWAGAAAAFIGMWVVMMVAMMLPSIAPALWRCRVAAEETGRATWLTLVAAAAYFLLWAALGLAVFMLGAALVALAMQWPTLARAMPTLAGLVVLAAGGLQLTAWKTRLLTGCRHSSPAASLQNTAAAWRHGVRLGLHCIQCCAGVTASLAAVGVMDLGAMAVATVAISAERLVPAGQRVARASGTLGIGAGAWLALHGAGLL</sequence>
<feature type="transmembrane region" description="Helical" evidence="1">
    <location>
        <begin position="159"/>
        <end position="182"/>
    </location>
</feature>